<protein>
    <submittedName>
        <fullName evidence="3">Zinc-ribbon domain-containing protein</fullName>
    </submittedName>
</protein>
<feature type="compositionally biased region" description="Basic and acidic residues" evidence="1">
    <location>
        <begin position="133"/>
        <end position="144"/>
    </location>
</feature>
<organism evidence="3 4">
    <name type="scientific">Aliisedimentitalea scapharcae</name>
    <dbReference type="NCBI Taxonomy" id="1524259"/>
    <lineage>
        <taxon>Bacteria</taxon>
        <taxon>Pseudomonadati</taxon>
        <taxon>Pseudomonadota</taxon>
        <taxon>Alphaproteobacteria</taxon>
        <taxon>Rhodobacterales</taxon>
        <taxon>Roseobacteraceae</taxon>
        <taxon>Aliisedimentitalea</taxon>
    </lineage>
</organism>
<dbReference type="NCBIfam" id="TIGR02098">
    <property type="entry name" value="MJ0042_CXXC"/>
    <property type="match status" value="1"/>
</dbReference>
<feature type="region of interest" description="Disordered" evidence="1">
    <location>
        <begin position="133"/>
        <end position="196"/>
    </location>
</feature>
<name>A0ABZ2XX65_9RHOB</name>
<feature type="compositionally biased region" description="Basic and acidic residues" evidence="1">
    <location>
        <begin position="162"/>
        <end position="181"/>
    </location>
</feature>
<dbReference type="RefSeq" id="WP_406648419.1">
    <property type="nucleotide sequence ID" value="NZ_CP123584.1"/>
</dbReference>
<feature type="region of interest" description="Disordered" evidence="1">
    <location>
        <begin position="102"/>
        <end position="121"/>
    </location>
</feature>
<dbReference type="Proteomes" id="UP001623232">
    <property type="component" value="Chromosome"/>
</dbReference>
<gene>
    <name evidence="3" type="ORF">QEZ52_05145</name>
</gene>
<evidence type="ECO:0000259" key="2">
    <source>
        <dbReference type="Pfam" id="PF13717"/>
    </source>
</evidence>
<evidence type="ECO:0000313" key="4">
    <source>
        <dbReference type="Proteomes" id="UP001623232"/>
    </source>
</evidence>
<feature type="domain" description="Zinc finger/thioredoxin putative" evidence="2">
    <location>
        <begin position="1"/>
        <end position="36"/>
    </location>
</feature>
<dbReference type="InterPro" id="IPR011723">
    <property type="entry name" value="Znf/thioredoxin_put"/>
</dbReference>
<accession>A0ABZ2XX65</accession>
<evidence type="ECO:0000256" key="1">
    <source>
        <dbReference type="SAM" id="MobiDB-lite"/>
    </source>
</evidence>
<reference evidence="3 4" key="1">
    <citation type="submission" date="2023-04" db="EMBL/GenBank/DDBJ databases">
        <title>Complete genome sequence of Alisedimentitalea scapharcae.</title>
        <authorList>
            <person name="Rong J.-C."/>
            <person name="Yi M.-L."/>
            <person name="Zhao Q."/>
        </authorList>
    </citation>
    <scope>NUCLEOTIDE SEQUENCE [LARGE SCALE GENOMIC DNA]</scope>
    <source>
        <strain evidence="3 4">KCTC 42119</strain>
    </source>
</reference>
<feature type="compositionally biased region" description="Acidic residues" evidence="1">
    <location>
        <begin position="52"/>
        <end position="78"/>
    </location>
</feature>
<feature type="region of interest" description="Disordered" evidence="1">
    <location>
        <begin position="34"/>
        <end position="90"/>
    </location>
</feature>
<dbReference type="EMBL" id="CP123584">
    <property type="protein sequence ID" value="WZK89934.1"/>
    <property type="molecule type" value="Genomic_DNA"/>
</dbReference>
<sequence>MRLTCPNCGAQYEVPDGVIPTEGRDVQCSNCGNTWFQDHPDSTPDTVRPAAEDDWDAGQDVPPTEEEADTETPFEDGDFQTGVDPDAYEDEDLDLLPADPVIEESDQQPPAPQATGARGLDPSISEILREEAEREAQIRAHETPDGLETQTEMGLEEAVDDEPARRARQARDRMARIKGEEPTAVVEDTSGSRRGLLPDIEEINSTLRSSTNAVASADQDADQDAIEPVPEKRGFARGFALVLMIAVGMGVLYKMAPQIAQSVPQADPMISAYVALVDQARVWLDTLIGPLLGSIRGE</sequence>
<evidence type="ECO:0000313" key="3">
    <source>
        <dbReference type="EMBL" id="WZK89934.1"/>
    </source>
</evidence>
<keyword evidence="4" id="KW-1185">Reference proteome</keyword>
<proteinExistence type="predicted"/>
<dbReference type="Pfam" id="PF13717">
    <property type="entry name" value="Zn_ribbon_4"/>
    <property type="match status" value="1"/>
</dbReference>